<accession>H1XPX5</accession>
<gene>
    <name evidence="1" type="ORF">Cabys_3624</name>
    <name evidence="2" type="ORF">Calab_1480</name>
</gene>
<evidence type="ECO:0000313" key="3">
    <source>
        <dbReference type="Proteomes" id="UP000004671"/>
    </source>
</evidence>
<dbReference type="EMBL" id="CP018099">
    <property type="protein sequence ID" value="APF20370.1"/>
    <property type="molecule type" value="Genomic_DNA"/>
</dbReference>
<dbReference type="KEGG" id="caby:Cabys_3624"/>
<dbReference type="InParanoid" id="H1XPX5"/>
<evidence type="ECO:0000313" key="2">
    <source>
        <dbReference type="EMBL" id="EHO41101.1"/>
    </source>
</evidence>
<reference evidence="2 3" key="1">
    <citation type="submission" date="2011-09" db="EMBL/GenBank/DDBJ databases">
        <title>The permanent draft genome of Caldithrix abyssi DSM 13497.</title>
        <authorList>
            <consortium name="US DOE Joint Genome Institute (JGI-PGF)"/>
            <person name="Lucas S."/>
            <person name="Han J."/>
            <person name="Lapidus A."/>
            <person name="Bruce D."/>
            <person name="Goodwin L."/>
            <person name="Pitluck S."/>
            <person name="Peters L."/>
            <person name="Kyrpides N."/>
            <person name="Mavromatis K."/>
            <person name="Ivanova N."/>
            <person name="Mikhailova N."/>
            <person name="Chertkov O."/>
            <person name="Detter J.C."/>
            <person name="Tapia R."/>
            <person name="Han C."/>
            <person name="Land M."/>
            <person name="Hauser L."/>
            <person name="Markowitz V."/>
            <person name="Cheng J.-F."/>
            <person name="Hugenholtz P."/>
            <person name="Woyke T."/>
            <person name="Wu D."/>
            <person name="Spring S."/>
            <person name="Brambilla E."/>
            <person name="Klenk H.-P."/>
            <person name="Eisen J.A."/>
        </authorList>
    </citation>
    <scope>NUCLEOTIDE SEQUENCE [LARGE SCALE GENOMIC DNA]</scope>
    <source>
        <strain evidence="2 3">DSM 13497</strain>
    </source>
</reference>
<protein>
    <recommendedName>
        <fullName evidence="5">DUF1018 domain-containing protein</fullName>
    </recommendedName>
</protein>
<reference evidence="1 4" key="2">
    <citation type="submission" date="2016-11" db="EMBL/GenBank/DDBJ databases">
        <title>Genomic analysis of Caldithrix abyssi and proposal of a novel bacterial phylum Caldithrichaeota.</title>
        <authorList>
            <person name="Kublanov I."/>
            <person name="Sigalova O."/>
            <person name="Gavrilov S."/>
            <person name="Lebedinsky A."/>
            <person name="Ivanova N."/>
            <person name="Daum C."/>
            <person name="Reddy T."/>
            <person name="Klenk H.P."/>
            <person name="Goker M."/>
            <person name="Reva O."/>
            <person name="Miroshnichenko M."/>
            <person name="Kyprides N."/>
            <person name="Woyke T."/>
            <person name="Gelfand M."/>
        </authorList>
    </citation>
    <scope>NUCLEOTIDE SEQUENCE [LARGE SCALE GENOMIC DNA]</scope>
    <source>
        <strain evidence="1 4">LF13</strain>
    </source>
</reference>
<dbReference type="PaxDb" id="880073-Calab_1480"/>
<evidence type="ECO:0000313" key="1">
    <source>
        <dbReference type="EMBL" id="APF20370.1"/>
    </source>
</evidence>
<evidence type="ECO:0008006" key="5">
    <source>
        <dbReference type="Google" id="ProtNLM"/>
    </source>
</evidence>
<keyword evidence="3" id="KW-1185">Reference proteome</keyword>
<sequence>MASKKQIKLIRALAAHHFYDDDDYHDWLFDQFGKKSTKELTGHEAHEAIQLLSFRKAPLRVDGGRHYSGSGRAGDGRHFLTQAQANKIGALEYALGWSGNPFRLIGFIKKQTGKNKTVEMLSRSEASKVIIGLEKLLEEERIGDYNHK</sequence>
<name>H1XPX5_CALAY</name>
<dbReference type="InterPro" id="IPR009363">
    <property type="entry name" value="Phage_Mu_Gp16"/>
</dbReference>
<dbReference type="AlphaFoldDB" id="H1XPX5"/>
<dbReference type="EMBL" id="CM001402">
    <property type="protein sequence ID" value="EHO41101.1"/>
    <property type="molecule type" value="Genomic_DNA"/>
</dbReference>
<evidence type="ECO:0000313" key="4">
    <source>
        <dbReference type="Proteomes" id="UP000183868"/>
    </source>
</evidence>
<dbReference type="Proteomes" id="UP000004671">
    <property type="component" value="Chromosome"/>
</dbReference>
<dbReference type="Pfam" id="PF06252">
    <property type="entry name" value="GemA"/>
    <property type="match status" value="1"/>
</dbReference>
<dbReference type="Proteomes" id="UP000183868">
    <property type="component" value="Chromosome"/>
</dbReference>
<proteinExistence type="predicted"/>
<dbReference type="STRING" id="880073.Cabys_3624"/>
<organism evidence="2 3">
    <name type="scientific">Caldithrix abyssi DSM 13497</name>
    <dbReference type="NCBI Taxonomy" id="880073"/>
    <lineage>
        <taxon>Bacteria</taxon>
        <taxon>Pseudomonadati</taxon>
        <taxon>Calditrichota</taxon>
        <taxon>Calditrichia</taxon>
        <taxon>Calditrichales</taxon>
        <taxon>Calditrichaceae</taxon>
        <taxon>Caldithrix</taxon>
    </lineage>
</organism>
<dbReference type="HOGENOM" id="CLU_121324_1_0_0"/>
<dbReference type="RefSeq" id="WP_006928198.1">
    <property type="nucleotide sequence ID" value="NZ_CM001402.1"/>
</dbReference>